<dbReference type="Proteomes" id="UP000078486">
    <property type="component" value="Unassembled WGS sequence"/>
</dbReference>
<dbReference type="InterPro" id="IPR013686">
    <property type="entry name" value="Polypept-transport_assoc_ShlB"/>
</dbReference>
<evidence type="ECO:0000256" key="3">
    <source>
        <dbReference type="ARBA" id="ARBA00023237"/>
    </source>
</evidence>
<dbReference type="AlphaFoldDB" id="A0A178IK95"/>
<feature type="domain" description="Polypeptide-transport-associated ShlB-type" evidence="5">
    <location>
        <begin position="24"/>
        <end position="97"/>
    </location>
</feature>
<keyword evidence="1" id="KW-0472">Membrane</keyword>
<comment type="caution">
    <text evidence="6">The sequence shown here is derived from an EMBL/GenBank/DDBJ whole genome shotgun (WGS) entry which is preliminary data.</text>
</comment>
<dbReference type="Gene3D" id="2.40.160.50">
    <property type="entry name" value="membrane protein fhac: a member of the omp85/tpsb transporter family"/>
    <property type="match status" value="1"/>
</dbReference>
<evidence type="ECO:0000256" key="2">
    <source>
        <dbReference type="ARBA" id="ARBA00022692"/>
    </source>
</evidence>
<accession>A0A178IK95</accession>
<gene>
    <name evidence="6" type="ORF">AW736_09780</name>
</gene>
<dbReference type="Pfam" id="PF03865">
    <property type="entry name" value="ShlB"/>
    <property type="match status" value="1"/>
</dbReference>
<dbReference type="Gene3D" id="3.10.20.310">
    <property type="entry name" value="membrane protein fhac"/>
    <property type="match status" value="1"/>
</dbReference>
<evidence type="ECO:0000259" key="4">
    <source>
        <dbReference type="Pfam" id="PF03865"/>
    </source>
</evidence>
<organism evidence="6 7">
    <name type="scientific">Termitidicoccus mucosus</name>
    <dbReference type="NCBI Taxonomy" id="1184151"/>
    <lineage>
        <taxon>Bacteria</taxon>
        <taxon>Pseudomonadati</taxon>
        <taxon>Verrucomicrobiota</taxon>
        <taxon>Opitutia</taxon>
        <taxon>Opitutales</taxon>
        <taxon>Opitutaceae</taxon>
        <taxon>Termitidicoccus</taxon>
    </lineage>
</organism>
<dbReference type="EMBL" id="LRRQ01000075">
    <property type="protein sequence ID" value="OAM90178.1"/>
    <property type="molecule type" value="Genomic_DNA"/>
</dbReference>
<dbReference type="Pfam" id="PF08479">
    <property type="entry name" value="POTRA_2"/>
    <property type="match status" value="1"/>
</dbReference>
<dbReference type="InterPro" id="IPR005565">
    <property type="entry name" value="Hemolysn_activator_HlyB_C"/>
</dbReference>
<proteinExistence type="predicted"/>
<keyword evidence="2" id="KW-0812">Transmembrane</keyword>
<protein>
    <submittedName>
        <fullName evidence="6">Hemin-binding protein</fullName>
    </submittedName>
</protein>
<evidence type="ECO:0000313" key="6">
    <source>
        <dbReference type="EMBL" id="OAM90178.1"/>
    </source>
</evidence>
<name>A0A178IK95_9BACT</name>
<dbReference type="GO" id="GO:0008320">
    <property type="term" value="F:protein transmembrane transporter activity"/>
    <property type="evidence" value="ECO:0007669"/>
    <property type="project" value="TreeGrafter"/>
</dbReference>
<dbReference type="STRING" id="1184151.AW736_09780"/>
<keyword evidence="1" id="KW-1134">Transmembrane beta strand</keyword>
<dbReference type="GO" id="GO:0098046">
    <property type="term" value="C:type V protein secretion system complex"/>
    <property type="evidence" value="ECO:0007669"/>
    <property type="project" value="TreeGrafter"/>
</dbReference>
<feature type="domain" description="Haemolysin activator HlyB C-terminal" evidence="4">
    <location>
        <begin position="159"/>
        <end position="434"/>
    </location>
</feature>
<dbReference type="InterPro" id="IPR051544">
    <property type="entry name" value="TPS_OM_transporter"/>
</dbReference>
<dbReference type="PANTHER" id="PTHR34597">
    <property type="entry name" value="SLR1661 PROTEIN"/>
    <property type="match status" value="1"/>
</dbReference>
<reference evidence="6 7" key="1">
    <citation type="submission" date="2016-01" db="EMBL/GenBank/DDBJ databases">
        <title>High potential of lignocellulose degradation of a new Verrucomicrobia species.</title>
        <authorList>
            <person name="Wang Y."/>
            <person name="Shi Y."/>
            <person name="Qiu Z."/>
            <person name="Liu S."/>
            <person name="Yang H."/>
        </authorList>
    </citation>
    <scope>NUCLEOTIDE SEQUENCE [LARGE SCALE GENOMIC DNA]</scope>
    <source>
        <strain evidence="6 7">TSB47</strain>
    </source>
</reference>
<evidence type="ECO:0000259" key="5">
    <source>
        <dbReference type="Pfam" id="PF08479"/>
    </source>
</evidence>
<sequence>MSQARAAEGGHAGGAPDAPQYVDIFEYEVRGVHQLAAGEVEAALYPYLGEARTPGDVEGARLALEKLYQEKGYQTVAVRVPQQEVRNRTVVIEVTEGRVGRLRVKGSRYFDLERIKEQAPSIAEGEVPDFAAVTRNIVALNQHPDRRVTPSLRAGVVPGTVDIDLTVEDNLPLHGSLELNNRHSANTKPLRLNGSVSYGNLWQKEHTLGLSFQLAPQRLDDAEVYSAYYLAPIPDTPVKLLVQGVKQDSDVSSLGTFAVTGRGEIAGVQAIIALPGTERFVHSLTAGADYKHFDELLRVTGLEGGTQTPITYYPMAVNYALTLIEPKGLTQINAGLNFHLRGLGGSPREFDDKRYGSGGSYLYFRGDVSHTRELAGGWQVFGKVQGQLSSRPLISSEQFGAGGLGSVRGYLESEVMGDNAIAASLEVRTPALTLGGMLDEWRWYVFGEWAGAVLRDALPDQDWRFEIASLGAGTNFRLWKHYHGALDLGAPLLPINQTDRWDLRLTFRLWADF</sequence>
<keyword evidence="7" id="KW-1185">Reference proteome</keyword>
<dbReference type="GO" id="GO:0046819">
    <property type="term" value="P:protein secretion by the type V secretion system"/>
    <property type="evidence" value="ECO:0007669"/>
    <property type="project" value="TreeGrafter"/>
</dbReference>
<evidence type="ECO:0000313" key="7">
    <source>
        <dbReference type="Proteomes" id="UP000078486"/>
    </source>
</evidence>
<evidence type="ECO:0000256" key="1">
    <source>
        <dbReference type="ARBA" id="ARBA00022452"/>
    </source>
</evidence>
<keyword evidence="3" id="KW-0998">Cell outer membrane</keyword>
<dbReference type="PANTHER" id="PTHR34597:SF6">
    <property type="entry name" value="BLR6126 PROTEIN"/>
    <property type="match status" value="1"/>
</dbReference>